<dbReference type="Proteomes" id="UP001054857">
    <property type="component" value="Unassembled WGS sequence"/>
</dbReference>
<evidence type="ECO:0000256" key="1">
    <source>
        <dbReference type="ARBA" id="ARBA00004141"/>
    </source>
</evidence>
<evidence type="ECO:0000256" key="2">
    <source>
        <dbReference type="ARBA" id="ARBA00007524"/>
    </source>
</evidence>
<dbReference type="Pfam" id="PF03073">
    <property type="entry name" value="TspO_MBR"/>
    <property type="match status" value="1"/>
</dbReference>
<dbReference type="PANTHER" id="PTHR10057:SF0">
    <property type="entry name" value="TRANSLOCATOR PROTEIN"/>
    <property type="match status" value="1"/>
</dbReference>
<organism evidence="8 9">
    <name type="scientific">Astrephomene gubernaculifera</name>
    <dbReference type="NCBI Taxonomy" id="47775"/>
    <lineage>
        <taxon>Eukaryota</taxon>
        <taxon>Viridiplantae</taxon>
        <taxon>Chlorophyta</taxon>
        <taxon>core chlorophytes</taxon>
        <taxon>Chlorophyceae</taxon>
        <taxon>CS clade</taxon>
        <taxon>Chlamydomonadales</taxon>
        <taxon>Astrephomenaceae</taxon>
        <taxon>Astrephomene</taxon>
    </lineage>
</organism>
<evidence type="ECO:0000256" key="7">
    <source>
        <dbReference type="SAM" id="Phobius"/>
    </source>
</evidence>
<reference evidence="8 9" key="1">
    <citation type="journal article" date="2021" name="Sci. Rep.">
        <title>Genome sequencing of the multicellular alga Astrephomene provides insights into convergent evolution of germ-soma differentiation.</title>
        <authorList>
            <person name="Yamashita S."/>
            <person name="Yamamoto K."/>
            <person name="Matsuzaki R."/>
            <person name="Suzuki S."/>
            <person name="Yamaguchi H."/>
            <person name="Hirooka S."/>
            <person name="Minakuchi Y."/>
            <person name="Miyagishima S."/>
            <person name="Kawachi M."/>
            <person name="Toyoda A."/>
            <person name="Nozaki H."/>
        </authorList>
    </citation>
    <scope>NUCLEOTIDE SEQUENCE [LARGE SCALE GENOMIC DNA]</scope>
    <source>
        <strain evidence="8 9">NIES-4017</strain>
    </source>
</reference>
<dbReference type="AlphaFoldDB" id="A0AAD3DZR5"/>
<evidence type="ECO:0000256" key="5">
    <source>
        <dbReference type="ARBA" id="ARBA00023136"/>
    </source>
</evidence>
<dbReference type="FunFam" id="1.20.1260.100:FF:000001">
    <property type="entry name" value="translocator protein 2"/>
    <property type="match status" value="1"/>
</dbReference>
<comment type="similarity">
    <text evidence="2">Belongs to the TspO/BZRP family.</text>
</comment>
<evidence type="ECO:0000313" key="9">
    <source>
        <dbReference type="Proteomes" id="UP001054857"/>
    </source>
</evidence>
<evidence type="ECO:0000256" key="6">
    <source>
        <dbReference type="SAM" id="MobiDB-lite"/>
    </source>
</evidence>
<evidence type="ECO:0000256" key="3">
    <source>
        <dbReference type="ARBA" id="ARBA00022692"/>
    </source>
</evidence>
<comment type="subcellular location">
    <subcellularLocation>
        <location evidence="1">Membrane</location>
        <topology evidence="1">Multi-pass membrane protein</topology>
    </subcellularLocation>
</comment>
<feature type="region of interest" description="Disordered" evidence="6">
    <location>
        <begin position="262"/>
        <end position="340"/>
    </location>
</feature>
<feature type="compositionally biased region" description="Low complexity" evidence="6">
    <location>
        <begin position="276"/>
        <end position="290"/>
    </location>
</feature>
<evidence type="ECO:0000313" key="8">
    <source>
        <dbReference type="EMBL" id="GFR49989.1"/>
    </source>
</evidence>
<name>A0AAD3DZR5_9CHLO</name>
<gene>
    <name evidence="8" type="ORF">Agub_g12135</name>
</gene>
<feature type="transmembrane region" description="Helical" evidence="7">
    <location>
        <begin position="135"/>
        <end position="154"/>
    </location>
</feature>
<dbReference type="PANTHER" id="PTHR10057">
    <property type="entry name" value="PERIPHERAL-TYPE BENZODIAZEPINE RECEPTOR"/>
    <property type="match status" value="1"/>
</dbReference>
<accession>A0AAD3DZR5</accession>
<feature type="transmembrane region" description="Helical" evidence="7">
    <location>
        <begin position="78"/>
        <end position="96"/>
    </location>
</feature>
<comment type="caution">
    <text evidence="8">The sequence shown here is derived from an EMBL/GenBank/DDBJ whole genome shotgun (WGS) entry which is preliminary data.</text>
</comment>
<dbReference type="Gene3D" id="1.20.1260.100">
    <property type="entry name" value="TspO/MBR protein"/>
    <property type="match status" value="1"/>
</dbReference>
<dbReference type="EMBL" id="BMAR01000034">
    <property type="protein sequence ID" value="GFR49989.1"/>
    <property type="molecule type" value="Genomic_DNA"/>
</dbReference>
<keyword evidence="5 7" id="KW-0472">Membrane</keyword>
<keyword evidence="3 7" id="KW-0812">Transmembrane</keyword>
<dbReference type="CDD" id="cd15904">
    <property type="entry name" value="TSPO_MBR"/>
    <property type="match status" value="1"/>
</dbReference>
<dbReference type="GO" id="GO:0016020">
    <property type="term" value="C:membrane"/>
    <property type="evidence" value="ECO:0007669"/>
    <property type="project" value="UniProtKB-SubCell"/>
</dbReference>
<feature type="transmembrane region" description="Helical" evidence="7">
    <location>
        <begin position="103"/>
        <end position="123"/>
    </location>
</feature>
<protein>
    <submittedName>
        <fullName evidence="8">Uncharacterized protein</fullName>
    </submittedName>
</protein>
<feature type="transmembrane region" description="Helical" evidence="7">
    <location>
        <begin position="6"/>
        <end position="25"/>
    </location>
</feature>
<keyword evidence="9" id="KW-1185">Reference proteome</keyword>
<evidence type="ECO:0000256" key="4">
    <source>
        <dbReference type="ARBA" id="ARBA00022989"/>
    </source>
</evidence>
<sequence>MGNALSLAVSNGVPLVGGMVGGFVTQKDVLTWYAKINKPRWTPPNFLFAPVWSALYVMMGTASWLVWRKKGKNHKVALGLYGAQLLLNLIWNPLFFKTHKTDVALVDITALLGLATAATVFMSRASSPAVQLPLMVPYLVWVSYATALNANIWATNPSERLIKPRKQKAAQAKPQPAGVVREAARAAATGVEAVKAASEAVTAVREGQYGKAILAADQVPTTGSAAVQHAAAAAQPVMKAAGAVKHTTEEVKHVVKDAGAALGVSAPSAPPPPSPSAGSTPASMAPASKAMAKEVERATKAAKAAAKGATATSAPGAAEAGETRGAAAAIEQELKEAGAL</sequence>
<feature type="compositionally biased region" description="Low complexity" evidence="6">
    <location>
        <begin position="301"/>
        <end position="331"/>
    </location>
</feature>
<dbReference type="InterPro" id="IPR004307">
    <property type="entry name" value="TspO_MBR"/>
</dbReference>
<feature type="transmembrane region" description="Helical" evidence="7">
    <location>
        <begin position="46"/>
        <end position="66"/>
    </location>
</feature>
<dbReference type="GO" id="GO:0033013">
    <property type="term" value="P:tetrapyrrole metabolic process"/>
    <property type="evidence" value="ECO:0007669"/>
    <property type="project" value="UniProtKB-ARBA"/>
</dbReference>
<dbReference type="InterPro" id="IPR038330">
    <property type="entry name" value="TspO/MBR-related_sf"/>
</dbReference>
<proteinExistence type="inferred from homology"/>
<keyword evidence="4 7" id="KW-1133">Transmembrane helix</keyword>